<dbReference type="RefSeq" id="WP_165587603.1">
    <property type="nucleotide sequence ID" value="NZ_JTJC03000001.1"/>
</dbReference>
<dbReference type="EMBL" id="JTJC03000001">
    <property type="protein sequence ID" value="NHC33478.1"/>
    <property type="molecule type" value="Genomic_DNA"/>
</dbReference>
<keyword evidence="3" id="KW-1185">Reference proteome</keyword>
<comment type="caution">
    <text evidence="2">The sequence shown here is derived from an EMBL/GenBank/DDBJ whole genome shotgun (WGS) entry which is preliminary data.</text>
</comment>
<feature type="region of interest" description="Disordered" evidence="1">
    <location>
        <begin position="1"/>
        <end position="23"/>
    </location>
</feature>
<dbReference type="AlphaFoldDB" id="A0A9X5I1Z1"/>
<proteinExistence type="predicted"/>
<evidence type="ECO:0000313" key="3">
    <source>
        <dbReference type="Proteomes" id="UP000031532"/>
    </source>
</evidence>
<evidence type="ECO:0000313" key="2">
    <source>
        <dbReference type="EMBL" id="NHC33478.1"/>
    </source>
</evidence>
<protein>
    <submittedName>
        <fullName evidence="2">Uncharacterized protein</fullName>
    </submittedName>
</protein>
<name>A0A9X5I1Z1_9CYAN</name>
<sequence length="46" mass="5375">MKAIATPQTAVQPTQRQFNPSQQQKSKLVAQWFRIDGKLVCKWFKI</sequence>
<reference evidence="2 3" key="1">
    <citation type="journal article" date="2015" name="Genome Announc.">
        <title>Draft Genome Sequence of the Terrestrial Cyanobacterium Scytonema millei VB511283, Isolated from Eastern India.</title>
        <authorList>
            <person name="Sen D."/>
            <person name="Chandrababunaidu M.M."/>
            <person name="Singh D."/>
            <person name="Sanghi N."/>
            <person name="Ghorai A."/>
            <person name="Mishra G.P."/>
            <person name="Madduluri M."/>
            <person name="Adhikary S.P."/>
            <person name="Tripathy S."/>
        </authorList>
    </citation>
    <scope>NUCLEOTIDE SEQUENCE [LARGE SCALE GENOMIC DNA]</scope>
    <source>
        <strain evidence="2 3">VB511283</strain>
    </source>
</reference>
<organism evidence="2 3">
    <name type="scientific">Scytonema millei VB511283</name>
    <dbReference type="NCBI Taxonomy" id="1245923"/>
    <lineage>
        <taxon>Bacteria</taxon>
        <taxon>Bacillati</taxon>
        <taxon>Cyanobacteriota</taxon>
        <taxon>Cyanophyceae</taxon>
        <taxon>Nostocales</taxon>
        <taxon>Scytonemataceae</taxon>
        <taxon>Scytonema</taxon>
    </lineage>
</organism>
<dbReference type="Proteomes" id="UP000031532">
    <property type="component" value="Unassembled WGS sequence"/>
</dbReference>
<accession>A0A9X5I1Z1</accession>
<evidence type="ECO:0000256" key="1">
    <source>
        <dbReference type="SAM" id="MobiDB-lite"/>
    </source>
</evidence>
<gene>
    <name evidence="2" type="ORF">QH73_0002165</name>
</gene>